<dbReference type="InterPro" id="IPR027417">
    <property type="entry name" value="P-loop_NTPase"/>
</dbReference>
<keyword evidence="2" id="KW-0067">ATP-binding</keyword>
<name>A0ABX1XZF7_9BACL</name>
<evidence type="ECO:0000259" key="1">
    <source>
        <dbReference type="Pfam" id="PF00005"/>
    </source>
</evidence>
<dbReference type="SUPFAM" id="SSF52540">
    <property type="entry name" value="P-loop containing nucleoside triphosphate hydrolases"/>
    <property type="match status" value="1"/>
</dbReference>
<proteinExistence type="predicted"/>
<protein>
    <submittedName>
        <fullName evidence="2">ATP-binding cassette domain-containing protein</fullName>
    </submittedName>
</protein>
<sequence>FVFQSFNLLPRLSAYENVELPLIYRGMTKKEREPLVLHALEEVDLLDRKKHFPSELSGGQQQRVAIARTLAGDPPIILADEPTGALDSKTGAEILNILKRLHAQGRTIILITHDLLIAQQAKRIVRFRDGRLNEVI</sequence>
<dbReference type="GO" id="GO:0005524">
    <property type="term" value="F:ATP binding"/>
    <property type="evidence" value="ECO:0007669"/>
    <property type="project" value="UniProtKB-KW"/>
</dbReference>
<feature type="domain" description="ABC transporter" evidence="1">
    <location>
        <begin position="2"/>
        <end position="83"/>
    </location>
</feature>
<feature type="non-terminal residue" evidence="2">
    <location>
        <position position="1"/>
    </location>
</feature>
<dbReference type="Gene3D" id="3.40.50.300">
    <property type="entry name" value="P-loop containing nucleotide triphosphate hydrolases"/>
    <property type="match status" value="1"/>
</dbReference>
<dbReference type="EMBL" id="WHOA01000115">
    <property type="protein sequence ID" value="NOU73084.1"/>
    <property type="molecule type" value="Genomic_DNA"/>
</dbReference>
<dbReference type="PANTHER" id="PTHR24220:SF86">
    <property type="entry name" value="ABC TRANSPORTER ABCH.1"/>
    <property type="match status" value="1"/>
</dbReference>
<dbReference type="RefSeq" id="WP_171644356.1">
    <property type="nucleotide sequence ID" value="NZ_WHOA01000115.1"/>
</dbReference>
<evidence type="ECO:0000313" key="3">
    <source>
        <dbReference type="Proteomes" id="UP000616779"/>
    </source>
</evidence>
<evidence type="ECO:0000313" key="2">
    <source>
        <dbReference type="EMBL" id="NOU73084.1"/>
    </source>
</evidence>
<dbReference type="Pfam" id="PF00005">
    <property type="entry name" value="ABC_tran"/>
    <property type="match status" value="1"/>
</dbReference>
<dbReference type="InterPro" id="IPR003439">
    <property type="entry name" value="ABC_transporter-like_ATP-bd"/>
</dbReference>
<dbReference type="PANTHER" id="PTHR24220">
    <property type="entry name" value="IMPORT ATP-BINDING PROTEIN"/>
    <property type="match status" value="1"/>
</dbReference>
<reference evidence="2 3" key="1">
    <citation type="submission" date="2019-10" db="EMBL/GenBank/DDBJ databases">
        <title>Description of Paenibacillus terrestris sp. nov.</title>
        <authorList>
            <person name="Carlier A."/>
            <person name="Qi S."/>
        </authorList>
    </citation>
    <scope>NUCLEOTIDE SEQUENCE [LARGE SCALE GENOMIC DNA]</scope>
    <source>
        <strain evidence="2 3">LMG 31458</strain>
    </source>
</reference>
<dbReference type="InterPro" id="IPR015854">
    <property type="entry name" value="ABC_transpr_LolD-like"/>
</dbReference>
<keyword evidence="2" id="KW-0547">Nucleotide-binding</keyword>
<dbReference type="Proteomes" id="UP000616779">
    <property type="component" value="Unassembled WGS sequence"/>
</dbReference>
<keyword evidence="3" id="KW-1185">Reference proteome</keyword>
<accession>A0ABX1XZF7</accession>
<organism evidence="2 3">
    <name type="scientific">Paenibacillus phytorum</name>
    <dbReference type="NCBI Taxonomy" id="2654977"/>
    <lineage>
        <taxon>Bacteria</taxon>
        <taxon>Bacillati</taxon>
        <taxon>Bacillota</taxon>
        <taxon>Bacilli</taxon>
        <taxon>Bacillales</taxon>
        <taxon>Paenibacillaceae</taxon>
        <taxon>Paenibacillus</taxon>
    </lineage>
</organism>
<comment type="caution">
    <text evidence="2">The sequence shown here is derived from an EMBL/GenBank/DDBJ whole genome shotgun (WGS) entry which is preliminary data.</text>
</comment>
<gene>
    <name evidence="2" type="ORF">GC098_16940</name>
</gene>